<dbReference type="Pfam" id="PF22396">
    <property type="entry name" value="DUF6976"/>
    <property type="match status" value="1"/>
</dbReference>
<evidence type="ECO:0000313" key="1">
    <source>
        <dbReference type="EMBL" id="MFB2715473.1"/>
    </source>
</evidence>
<dbReference type="Proteomes" id="UP001576762">
    <property type="component" value="Unassembled WGS sequence"/>
</dbReference>
<keyword evidence="2" id="KW-1185">Reference proteome</keyword>
<name>A0ABV4W6A0_9GAMM</name>
<evidence type="ECO:0000313" key="2">
    <source>
        <dbReference type="Proteomes" id="UP001576762"/>
    </source>
</evidence>
<dbReference type="EMBL" id="JBHFLD010000008">
    <property type="protein sequence ID" value="MFB2715473.1"/>
    <property type="molecule type" value="Genomic_DNA"/>
</dbReference>
<sequence length="331" mass="35544">MSKTTQAGMMTPTEAAELIKAGRALAIAGDEALLATLPRGTWVGGSTPYFMTGDGGQCCRDRLFVQDLGDGDASVHHYDEITLRNVLEDAPENGYSIIILPAGSKVLEAYAHHAPEFPDMYLKPIVGWVSGVHLDELAQGKAVVFDGRSGECFSDRAVVLHVPLDDSLSAVVHIVNLFEAGTGPELTFEATSRAVGRCRVDGQPHNFADLVLRESGQQQLPLVADYCGAMVNVSIQSVDEQAGVVNLYAPVFEGVSYRFARPVEDYPTAFLAAMPDHAGNLVFGCNCILNYLYSELEGRTTAELTGPITFGEVAYQLLNQTAVFLTVEPAA</sequence>
<comment type="caution">
    <text evidence="1">The sequence shown here is derived from an EMBL/GenBank/DDBJ whole genome shotgun (WGS) entry which is preliminary data.</text>
</comment>
<proteinExistence type="predicted"/>
<dbReference type="GeneID" id="94725256"/>
<dbReference type="InterPro" id="IPR054249">
    <property type="entry name" value="DUF6976"/>
</dbReference>
<accession>A0ABV4W6A0</accession>
<dbReference type="RefSeq" id="WP_223808045.1">
    <property type="nucleotide sequence ID" value="NZ_AP028062.1"/>
</dbReference>
<protein>
    <submittedName>
        <fullName evidence="1">Uncharacterized protein</fullName>
    </submittedName>
</protein>
<gene>
    <name evidence="1" type="ORF">ACE05E_08250</name>
</gene>
<reference evidence="1 2" key="1">
    <citation type="submission" date="2024-09" db="EMBL/GenBank/DDBJ databases">
        <title>Draft genome sequences of 6 high pH adapted Marinobacter shengliensis sp. isolated from Mariana forearc serpentinite mud volcanoes.</title>
        <authorList>
            <person name="Elkassas S."/>
            <person name="Serres M."/>
            <person name="Michael N."/>
            <person name="Amina P."/>
            <person name="Teodora Z."/>
            <person name="Julie H."/>
        </authorList>
    </citation>
    <scope>NUCLEOTIDE SEQUENCE [LARGE SCALE GENOMIC DNA]</scope>
    <source>
        <strain evidence="1 2">EB4</strain>
    </source>
</reference>
<organism evidence="1 2">
    <name type="scientific">Marinobacter shengliensis</name>
    <dbReference type="NCBI Taxonomy" id="1389223"/>
    <lineage>
        <taxon>Bacteria</taxon>
        <taxon>Pseudomonadati</taxon>
        <taxon>Pseudomonadota</taxon>
        <taxon>Gammaproteobacteria</taxon>
        <taxon>Pseudomonadales</taxon>
        <taxon>Marinobacteraceae</taxon>
        <taxon>Marinobacter</taxon>
    </lineage>
</organism>